<dbReference type="PANTHER" id="PTHR35007:SF2">
    <property type="entry name" value="PILUS ASSEMBLE PROTEIN"/>
    <property type="match status" value="1"/>
</dbReference>
<organism evidence="8 9">
    <name type="scientific">Bradyrhizobium stylosanthis</name>
    <dbReference type="NCBI Taxonomy" id="1803665"/>
    <lineage>
        <taxon>Bacteria</taxon>
        <taxon>Pseudomonadati</taxon>
        <taxon>Pseudomonadota</taxon>
        <taxon>Alphaproteobacteria</taxon>
        <taxon>Hyphomicrobiales</taxon>
        <taxon>Nitrobacteraceae</taxon>
        <taxon>Bradyrhizobium</taxon>
    </lineage>
</organism>
<dbReference type="PANTHER" id="PTHR35007">
    <property type="entry name" value="INTEGRAL MEMBRANE PROTEIN-RELATED"/>
    <property type="match status" value="1"/>
</dbReference>
<dbReference type="InterPro" id="IPR018076">
    <property type="entry name" value="T2SS_GspF_dom"/>
</dbReference>
<evidence type="ECO:0000256" key="3">
    <source>
        <dbReference type="ARBA" id="ARBA00022692"/>
    </source>
</evidence>
<reference evidence="8 9" key="1">
    <citation type="submission" date="2019-06" db="EMBL/GenBank/DDBJ databases">
        <title>Genomic Encyclopedia of Type Strains, Phase IV (KMG-V): Genome sequencing to study the core and pangenomes of soil and plant-associated prokaryotes.</title>
        <authorList>
            <person name="Whitman W."/>
        </authorList>
    </citation>
    <scope>NUCLEOTIDE SEQUENCE [LARGE SCALE GENOMIC DNA]</scope>
    <source>
        <strain evidence="8 9">BR 510</strain>
    </source>
</reference>
<evidence type="ECO:0000256" key="2">
    <source>
        <dbReference type="ARBA" id="ARBA00022475"/>
    </source>
</evidence>
<dbReference type="AlphaFoldDB" id="A0A560DPU2"/>
<protein>
    <submittedName>
        <fullName evidence="8">Tight adherence protein C</fullName>
    </submittedName>
</protein>
<feature type="transmembrane region" description="Helical" evidence="6">
    <location>
        <begin position="93"/>
        <end position="119"/>
    </location>
</feature>
<gene>
    <name evidence="8" type="ORF">FBZ96_104105</name>
</gene>
<keyword evidence="4 6" id="KW-1133">Transmembrane helix</keyword>
<evidence type="ECO:0000256" key="6">
    <source>
        <dbReference type="SAM" id="Phobius"/>
    </source>
</evidence>
<keyword evidence="2" id="KW-1003">Cell membrane</keyword>
<dbReference type="RefSeq" id="WP_145662712.1">
    <property type="nucleotide sequence ID" value="NZ_VITK01000004.1"/>
</dbReference>
<dbReference type="OrthoDB" id="9810662at2"/>
<dbReference type="Proteomes" id="UP000319949">
    <property type="component" value="Unassembled WGS sequence"/>
</dbReference>
<sequence>MIFADSLVFIVLMAFAAVTGLVFVAGQYFVTEARVQQRIAPREHSSRNARLADGLNAMVVRYFDEKRFKVEGPVRSKLRLELQRAGFFHPNAINYYICARLGTVVVVALLTYLALITVMGGASTLVKFLMIAVTTTVAILGPDAYIARRQRSLQEQYGTAFPDLLDLMVVCVDAGLSLEAALDRISHEMIKRNRALGMNLLLLGVETRAGRSTIDALGSFADRLGLNEARTFVATLRQSIELGSDIGDALVVFSEDMRDKRLLRAEERANKLPVTMVIPLGVFIFPVILMVILLPIGVRLTSAFAQVIH</sequence>
<keyword evidence="9" id="KW-1185">Reference proteome</keyword>
<feature type="domain" description="Type II secretion system protein GspF" evidence="7">
    <location>
        <begin position="165"/>
        <end position="293"/>
    </location>
</feature>
<keyword evidence="5 6" id="KW-0472">Membrane</keyword>
<dbReference type="GO" id="GO:0005886">
    <property type="term" value="C:plasma membrane"/>
    <property type="evidence" value="ECO:0007669"/>
    <property type="project" value="UniProtKB-SubCell"/>
</dbReference>
<name>A0A560DPU2_9BRAD</name>
<evidence type="ECO:0000313" key="8">
    <source>
        <dbReference type="EMBL" id="TWA99137.1"/>
    </source>
</evidence>
<evidence type="ECO:0000259" key="7">
    <source>
        <dbReference type="Pfam" id="PF00482"/>
    </source>
</evidence>
<feature type="transmembrane region" description="Helical" evidence="6">
    <location>
        <begin position="6"/>
        <end position="30"/>
    </location>
</feature>
<feature type="transmembrane region" description="Helical" evidence="6">
    <location>
        <begin position="125"/>
        <end position="146"/>
    </location>
</feature>
<dbReference type="Pfam" id="PF00482">
    <property type="entry name" value="T2SSF"/>
    <property type="match status" value="1"/>
</dbReference>
<keyword evidence="3 6" id="KW-0812">Transmembrane</keyword>
<accession>A0A560DPU2</accession>
<evidence type="ECO:0000313" key="9">
    <source>
        <dbReference type="Proteomes" id="UP000319949"/>
    </source>
</evidence>
<evidence type="ECO:0000256" key="4">
    <source>
        <dbReference type="ARBA" id="ARBA00022989"/>
    </source>
</evidence>
<evidence type="ECO:0000256" key="1">
    <source>
        <dbReference type="ARBA" id="ARBA00004651"/>
    </source>
</evidence>
<evidence type="ECO:0000256" key="5">
    <source>
        <dbReference type="ARBA" id="ARBA00023136"/>
    </source>
</evidence>
<comment type="caution">
    <text evidence="8">The sequence shown here is derived from an EMBL/GenBank/DDBJ whole genome shotgun (WGS) entry which is preliminary data.</text>
</comment>
<comment type="subcellular location">
    <subcellularLocation>
        <location evidence="1">Cell membrane</location>
        <topology evidence="1">Multi-pass membrane protein</topology>
    </subcellularLocation>
</comment>
<dbReference type="EMBL" id="VITK01000004">
    <property type="protein sequence ID" value="TWA99137.1"/>
    <property type="molecule type" value="Genomic_DNA"/>
</dbReference>
<feature type="transmembrane region" description="Helical" evidence="6">
    <location>
        <begin position="274"/>
        <end position="296"/>
    </location>
</feature>
<proteinExistence type="predicted"/>